<dbReference type="EMBL" id="CP042910">
    <property type="protein sequence ID" value="QEG18718.1"/>
    <property type="molecule type" value="Genomic_DNA"/>
</dbReference>
<dbReference type="GeneID" id="98650513"/>
<reference evidence="1 2" key="1">
    <citation type="submission" date="2019-08" db="EMBL/GenBank/DDBJ databases">
        <title>Deep-cultivation of Planctomycetes and their phenomic and genomic characterization uncovers novel biology.</title>
        <authorList>
            <person name="Wiegand S."/>
            <person name="Jogler M."/>
            <person name="Boedeker C."/>
            <person name="Pinto D."/>
            <person name="Vollmers J."/>
            <person name="Rivas-Marin E."/>
            <person name="Kohn T."/>
            <person name="Peeters S.H."/>
            <person name="Heuer A."/>
            <person name="Rast P."/>
            <person name="Oberbeckmann S."/>
            <person name="Bunk B."/>
            <person name="Jeske O."/>
            <person name="Meyerdierks A."/>
            <person name="Storesund J.E."/>
            <person name="Kallscheuer N."/>
            <person name="Luecker S."/>
            <person name="Lage O.M."/>
            <person name="Pohl T."/>
            <person name="Merkel B.J."/>
            <person name="Hornburger P."/>
            <person name="Mueller R.-W."/>
            <person name="Bruemmer F."/>
            <person name="Labrenz M."/>
            <person name="Spormann A.M."/>
            <person name="Op den Camp H."/>
            <person name="Overmann J."/>
            <person name="Amann R."/>
            <person name="Jetten M.S.M."/>
            <person name="Mascher T."/>
            <person name="Medema M.H."/>
            <person name="Devos D.P."/>
            <person name="Kaster A.-K."/>
            <person name="Ovreas L."/>
            <person name="Rohde M."/>
            <person name="Galperin M.Y."/>
            <person name="Jogler C."/>
        </authorList>
    </citation>
    <scope>NUCLEOTIDE SEQUENCE [LARGE SCALE GENOMIC DNA]</scope>
    <source>
        <strain evidence="1 2">DSM 8797</strain>
    </source>
</reference>
<gene>
    <name evidence="1" type="ORF">GmarT_46080</name>
</gene>
<keyword evidence="2" id="KW-1185">Reference proteome</keyword>
<organism evidence="1 2">
    <name type="scientific">Gimesia maris</name>
    <dbReference type="NCBI Taxonomy" id="122"/>
    <lineage>
        <taxon>Bacteria</taxon>
        <taxon>Pseudomonadati</taxon>
        <taxon>Planctomycetota</taxon>
        <taxon>Planctomycetia</taxon>
        <taxon>Planctomycetales</taxon>
        <taxon>Planctomycetaceae</taxon>
        <taxon>Gimesia</taxon>
    </lineage>
</organism>
<sequence length="45" mass="5149">MHPRHVLQNWQSVLFGIGLPGMGIASQMYPETMLDAEVRGRRRVI</sequence>
<proteinExistence type="predicted"/>
<dbReference type="RefSeq" id="WP_155367800.1">
    <property type="nucleotide sequence ID" value="NZ_CAXAST010000013.1"/>
</dbReference>
<accession>A0ABX5YST2</accession>
<protein>
    <submittedName>
        <fullName evidence="1">Uncharacterized protein</fullName>
    </submittedName>
</protein>
<name>A0ABX5YST2_9PLAN</name>
<evidence type="ECO:0000313" key="1">
    <source>
        <dbReference type="EMBL" id="QEG18718.1"/>
    </source>
</evidence>
<evidence type="ECO:0000313" key="2">
    <source>
        <dbReference type="Proteomes" id="UP000322887"/>
    </source>
</evidence>
<dbReference type="Proteomes" id="UP000322887">
    <property type="component" value="Chromosome"/>
</dbReference>